<feature type="chain" id="PRO_5032772753" description="Carbohydrate-binding domain-containing protein" evidence="2">
    <location>
        <begin position="27"/>
        <end position="572"/>
    </location>
</feature>
<reference evidence="3 4" key="1">
    <citation type="submission" date="2020-07" db="EMBL/GenBank/DDBJ databases">
        <title>Sequencing the genomes of 1000 actinobacteria strains.</title>
        <authorList>
            <person name="Klenk H.-P."/>
        </authorList>
    </citation>
    <scope>NUCLEOTIDE SEQUENCE [LARGE SCALE GENOMIC DNA]</scope>
    <source>
        <strain evidence="3 4">DSM 17380</strain>
    </source>
</reference>
<sequence>MNRKFLLPATLLVGGLILTGCTAVPAESGEKPSAAATAQPSTESVEPVLTGELTPAEVMAENADYTTFNTDEWDESDAIDVTLSGTTATVAGGTGGVTANGSTVSITAAGVYRLTGNFEGGIVVAAPDDAEVVLLLDGVTVANASGAAIDVQSADDVAIHLANGSSNTVSDAASYTADADANAAISAASDLTISGSGSLEVTGKGGHGIKSTDDLVILDGTLEVTAAEDALRGKDALVVEGGTLTLRATSGDGMKAKGDDGESDASAIDWTTGYTYVSGGTIAIDAGDDGIQSFTDTVLTGGTVSVAAADDGVKAEAIVSIGESSGIPAPTVTVTTSNEGIEAANIGIGGGVVSVTATDDGLNASGNAELQARIDGTEATADGAGEFGNSGERLEIAGGTVTVDAEGDGLDSNGDLTISGGETVVYGPTRGGNGSLDANGELTVSGGTVTTYGPNSMEQTPSVGDAGWVLVPAALAAGQQAQLVDESGAVVAELSAKKVAANIIFASTAISAGDTYSVIAGGETLGDAVAGEGGMGGPGAMGGPGEMGPGGPGGAEGMPGGGEPPARPGEDS</sequence>
<organism evidence="3 4">
    <name type="scientific">Leucobacter aridicollis</name>
    <dbReference type="NCBI Taxonomy" id="283878"/>
    <lineage>
        <taxon>Bacteria</taxon>
        <taxon>Bacillati</taxon>
        <taxon>Actinomycetota</taxon>
        <taxon>Actinomycetes</taxon>
        <taxon>Micrococcales</taxon>
        <taxon>Microbacteriaceae</taxon>
        <taxon>Leucobacter</taxon>
    </lineage>
</organism>
<feature type="compositionally biased region" description="Gly residues" evidence="1">
    <location>
        <begin position="533"/>
        <end position="563"/>
    </location>
</feature>
<keyword evidence="2" id="KW-0732">Signal</keyword>
<feature type="region of interest" description="Disordered" evidence="1">
    <location>
        <begin position="533"/>
        <end position="572"/>
    </location>
</feature>
<dbReference type="InterPro" id="IPR025584">
    <property type="entry name" value="Cthe_2159"/>
</dbReference>
<dbReference type="Pfam" id="PF14262">
    <property type="entry name" value="Cthe_2159"/>
    <property type="match status" value="1"/>
</dbReference>
<evidence type="ECO:0000256" key="2">
    <source>
        <dbReference type="SAM" id="SignalP"/>
    </source>
</evidence>
<accession>A0A852QUF2</accession>
<dbReference type="RefSeq" id="WP_185986289.1">
    <property type="nucleotide sequence ID" value="NZ_BAAALZ010000002.1"/>
</dbReference>
<dbReference type="EMBL" id="JACCBD010000001">
    <property type="protein sequence ID" value="NYD25903.1"/>
    <property type="molecule type" value="Genomic_DNA"/>
</dbReference>
<evidence type="ECO:0000313" key="4">
    <source>
        <dbReference type="Proteomes" id="UP000586095"/>
    </source>
</evidence>
<dbReference type="Proteomes" id="UP000586095">
    <property type="component" value="Unassembled WGS sequence"/>
</dbReference>
<gene>
    <name evidence="3" type="ORF">BJ960_000706</name>
</gene>
<dbReference type="AlphaFoldDB" id="A0A852QUF2"/>
<proteinExistence type="predicted"/>
<name>A0A852QUF2_9MICO</name>
<dbReference type="PROSITE" id="PS51257">
    <property type="entry name" value="PROKAR_LIPOPROTEIN"/>
    <property type="match status" value="1"/>
</dbReference>
<protein>
    <recommendedName>
        <fullName evidence="5">Carbohydrate-binding domain-containing protein</fullName>
    </recommendedName>
</protein>
<keyword evidence="4" id="KW-1185">Reference proteome</keyword>
<evidence type="ECO:0008006" key="5">
    <source>
        <dbReference type="Google" id="ProtNLM"/>
    </source>
</evidence>
<comment type="caution">
    <text evidence="3">The sequence shown here is derived from an EMBL/GenBank/DDBJ whole genome shotgun (WGS) entry which is preliminary data.</text>
</comment>
<evidence type="ECO:0000313" key="3">
    <source>
        <dbReference type="EMBL" id="NYD25903.1"/>
    </source>
</evidence>
<feature type="signal peptide" evidence="2">
    <location>
        <begin position="1"/>
        <end position="26"/>
    </location>
</feature>
<evidence type="ECO:0000256" key="1">
    <source>
        <dbReference type="SAM" id="MobiDB-lite"/>
    </source>
</evidence>